<dbReference type="PROSITE" id="PS50109">
    <property type="entry name" value="HIS_KIN"/>
    <property type="match status" value="1"/>
</dbReference>
<evidence type="ECO:0000256" key="4">
    <source>
        <dbReference type="ARBA" id="ARBA00022553"/>
    </source>
</evidence>
<dbReference type="InterPro" id="IPR003594">
    <property type="entry name" value="HATPase_dom"/>
</dbReference>
<keyword evidence="6 11" id="KW-0812">Transmembrane</keyword>
<protein>
    <recommendedName>
        <fullName evidence="3">histidine kinase</fullName>
        <ecNumber evidence="3">2.7.13.3</ecNumber>
    </recommendedName>
</protein>
<feature type="region of interest" description="Disordered" evidence="10">
    <location>
        <begin position="1"/>
        <end position="31"/>
    </location>
</feature>
<evidence type="ECO:0000256" key="8">
    <source>
        <dbReference type="ARBA" id="ARBA00022989"/>
    </source>
</evidence>
<dbReference type="SMART" id="SM00388">
    <property type="entry name" value="HisKA"/>
    <property type="match status" value="1"/>
</dbReference>
<evidence type="ECO:0000313" key="14">
    <source>
        <dbReference type="Proteomes" id="UP000054740"/>
    </source>
</evidence>
<keyword evidence="4" id="KW-0597">Phosphoprotein</keyword>
<evidence type="ECO:0000256" key="7">
    <source>
        <dbReference type="ARBA" id="ARBA00022777"/>
    </source>
</evidence>
<proteinExistence type="predicted"/>
<dbReference type="InterPro" id="IPR036890">
    <property type="entry name" value="HATPase_C_sf"/>
</dbReference>
<evidence type="ECO:0000256" key="5">
    <source>
        <dbReference type="ARBA" id="ARBA00022679"/>
    </source>
</evidence>
<dbReference type="Gene3D" id="3.30.565.10">
    <property type="entry name" value="Histidine kinase-like ATPase, C-terminal domain"/>
    <property type="match status" value="1"/>
</dbReference>
<reference evidence="14" key="1">
    <citation type="submission" date="2016-01" db="EMBL/GenBank/DDBJ databases">
        <authorList>
            <person name="Peeters C."/>
        </authorList>
    </citation>
    <scope>NUCLEOTIDE SEQUENCE [LARGE SCALE GENOMIC DNA]</scope>
</reference>
<evidence type="ECO:0000256" key="10">
    <source>
        <dbReference type="SAM" id="MobiDB-lite"/>
    </source>
</evidence>
<dbReference type="InterPro" id="IPR013727">
    <property type="entry name" value="2CSK_N"/>
</dbReference>
<dbReference type="CDD" id="cd00082">
    <property type="entry name" value="HisKA"/>
    <property type="match status" value="1"/>
</dbReference>
<dbReference type="InterPro" id="IPR004358">
    <property type="entry name" value="Sig_transdc_His_kin-like_C"/>
</dbReference>
<dbReference type="EMBL" id="FCNY02000036">
    <property type="protein sequence ID" value="SAL70833.1"/>
    <property type="molecule type" value="Genomic_DNA"/>
</dbReference>
<dbReference type="GO" id="GO:0005886">
    <property type="term" value="C:plasma membrane"/>
    <property type="evidence" value="ECO:0007669"/>
    <property type="project" value="TreeGrafter"/>
</dbReference>
<keyword evidence="7 13" id="KW-0418">Kinase</keyword>
<dbReference type="PRINTS" id="PR00344">
    <property type="entry name" value="BCTRLSENSOR"/>
</dbReference>
<feature type="transmembrane region" description="Helical" evidence="11">
    <location>
        <begin position="48"/>
        <end position="68"/>
    </location>
</feature>
<dbReference type="EC" id="2.7.13.3" evidence="3"/>
<evidence type="ECO:0000256" key="3">
    <source>
        <dbReference type="ARBA" id="ARBA00012438"/>
    </source>
</evidence>
<dbReference type="Pfam" id="PF02518">
    <property type="entry name" value="HATPase_c"/>
    <property type="match status" value="1"/>
</dbReference>
<evidence type="ECO:0000256" key="1">
    <source>
        <dbReference type="ARBA" id="ARBA00000085"/>
    </source>
</evidence>
<feature type="transmembrane region" description="Helical" evidence="11">
    <location>
        <begin position="205"/>
        <end position="223"/>
    </location>
</feature>
<dbReference type="PANTHER" id="PTHR45436:SF1">
    <property type="entry name" value="SENSOR PROTEIN QSEC"/>
    <property type="match status" value="1"/>
</dbReference>
<dbReference type="Gene3D" id="1.10.287.130">
    <property type="match status" value="1"/>
</dbReference>
<dbReference type="InterPro" id="IPR003661">
    <property type="entry name" value="HisK_dim/P_dom"/>
</dbReference>
<keyword evidence="5" id="KW-0808">Transferase</keyword>
<keyword evidence="8 11" id="KW-1133">Transmembrane helix</keyword>
<sequence length="509" mass="54987">MHGYEIETPDNRRHAPEDASPQSAPADGPMKPALARDAAVQPGLRARLMLWLLVPLALFVTMAVITGYDNARRTADRLQDKLLLSSARMIAGEVDWSDGAPVADVPPAALEIFESPYRDSVFYKVEAGNGRLLGGRPDLPAPPAPPTEADGPVFYHASLADMPVRAVAYRRLLYDAGRSVPVTVIVAKTEGSRCAMLDELWRPQLVVGSLMLLLVAVLVPLGLRFELEPLMKLKDEVAGREPMQLEPMCAQGLPRELQPIVDAINQCIAQLKLHSEAQRQFIADAAHQLRTPLALLDAQLQYARRVDENAAARDAALVGACRSTRKLTEMTNQLLMMAQAESTPQPALTEMDLGAVLASALEERLAAAQQRNIDLGAEIGDGLWVKGNAELLMALVSNLIDNAIRYTQTGGRVTVVAKREADRIVSRVMDNGPGIPDDIRERVFERFVRGFASTEGTGLGLPIAREIARRHGGDVRLATGVDGQGVTATVILPASRGQGAGDEAAADRR</sequence>
<evidence type="ECO:0000256" key="6">
    <source>
        <dbReference type="ARBA" id="ARBA00022692"/>
    </source>
</evidence>
<comment type="subcellular location">
    <subcellularLocation>
        <location evidence="2">Membrane</location>
    </subcellularLocation>
</comment>
<comment type="catalytic activity">
    <reaction evidence="1">
        <text>ATP + protein L-histidine = ADP + protein N-phospho-L-histidine.</text>
        <dbReference type="EC" id="2.7.13.3"/>
    </reaction>
</comment>
<dbReference type="SUPFAM" id="SSF47384">
    <property type="entry name" value="Homodimeric domain of signal transducing histidine kinase"/>
    <property type="match status" value="1"/>
</dbReference>
<dbReference type="InterPro" id="IPR005467">
    <property type="entry name" value="His_kinase_dom"/>
</dbReference>
<dbReference type="SMART" id="SM00387">
    <property type="entry name" value="HATPase_c"/>
    <property type="match status" value="1"/>
</dbReference>
<organism evidence="13 14">
    <name type="scientific">Caballeronia cordobensis</name>
    <name type="common">Burkholderia cordobensis</name>
    <dbReference type="NCBI Taxonomy" id="1353886"/>
    <lineage>
        <taxon>Bacteria</taxon>
        <taxon>Pseudomonadati</taxon>
        <taxon>Pseudomonadota</taxon>
        <taxon>Betaproteobacteria</taxon>
        <taxon>Burkholderiales</taxon>
        <taxon>Burkholderiaceae</taxon>
        <taxon>Caballeronia</taxon>
    </lineage>
</organism>
<dbReference type="InterPro" id="IPR050428">
    <property type="entry name" value="TCS_sensor_his_kinase"/>
</dbReference>
<keyword evidence="9 11" id="KW-0472">Membrane</keyword>
<evidence type="ECO:0000313" key="13">
    <source>
        <dbReference type="EMBL" id="SAL70833.1"/>
    </source>
</evidence>
<keyword evidence="14" id="KW-1185">Reference proteome</keyword>
<accession>A0A158JQS2</accession>
<evidence type="ECO:0000256" key="9">
    <source>
        <dbReference type="ARBA" id="ARBA00023136"/>
    </source>
</evidence>
<dbReference type="InterPro" id="IPR036097">
    <property type="entry name" value="HisK_dim/P_sf"/>
</dbReference>
<evidence type="ECO:0000256" key="2">
    <source>
        <dbReference type="ARBA" id="ARBA00004370"/>
    </source>
</evidence>
<dbReference type="Pfam" id="PF00512">
    <property type="entry name" value="HisKA"/>
    <property type="match status" value="1"/>
</dbReference>
<dbReference type="GO" id="GO:0000155">
    <property type="term" value="F:phosphorelay sensor kinase activity"/>
    <property type="evidence" value="ECO:0007669"/>
    <property type="project" value="InterPro"/>
</dbReference>
<evidence type="ECO:0000259" key="12">
    <source>
        <dbReference type="PROSITE" id="PS50109"/>
    </source>
</evidence>
<dbReference type="Proteomes" id="UP000054740">
    <property type="component" value="Unassembled WGS sequence"/>
</dbReference>
<feature type="domain" description="Histidine kinase" evidence="12">
    <location>
        <begin position="284"/>
        <end position="496"/>
    </location>
</feature>
<dbReference type="Pfam" id="PF08521">
    <property type="entry name" value="2CSK_N"/>
    <property type="match status" value="1"/>
</dbReference>
<dbReference type="PANTHER" id="PTHR45436">
    <property type="entry name" value="SENSOR HISTIDINE KINASE YKOH"/>
    <property type="match status" value="1"/>
</dbReference>
<name>A0A158JQS2_CABCO</name>
<dbReference type="CDD" id="cd00075">
    <property type="entry name" value="HATPase"/>
    <property type="match status" value="1"/>
</dbReference>
<evidence type="ECO:0000256" key="11">
    <source>
        <dbReference type="SAM" id="Phobius"/>
    </source>
</evidence>
<dbReference type="AlphaFoldDB" id="A0A158JQS2"/>
<gene>
    <name evidence="13" type="ORF">AWB70_07249</name>
</gene>
<dbReference type="SUPFAM" id="SSF55874">
    <property type="entry name" value="ATPase domain of HSP90 chaperone/DNA topoisomerase II/histidine kinase"/>
    <property type="match status" value="1"/>
</dbReference>